<dbReference type="Proteomes" id="UP001215151">
    <property type="component" value="Unassembled WGS sequence"/>
</dbReference>
<reference evidence="1" key="1">
    <citation type="submission" date="2022-11" db="EMBL/GenBank/DDBJ databases">
        <title>Genome Sequence of Cubamyces cubensis.</title>
        <authorList>
            <person name="Buettner E."/>
        </authorList>
    </citation>
    <scope>NUCLEOTIDE SEQUENCE</scope>
    <source>
        <strain evidence="1">MPL-01</strain>
    </source>
</reference>
<name>A0AAD7U0S8_9APHY</name>
<organism evidence="1 2">
    <name type="scientific">Trametes cubensis</name>
    <dbReference type="NCBI Taxonomy" id="1111947"/>
    <lineage>
        <taxon>Eukaryota</taxon>
        <taxon>Fungi</taxon>
        <taxon>Dikarya</taxon>
        <taxon>Basidiomycota</taxon>
        <taxon>Agaricomycotina</taxon>
        <taxon>Agaricomycetes</taxon>
        <taxon>Polyporales</taxon>
        <taxon>Polyporaceae</taxon>
        <taxon>Trametes</taxon>
    </lineage>
</organism>
<accession>A0AAD7U0S8</accession>
<proteinExistence type="predicted"/>
<sequence>MFCFCFFFPRSWGTRSQDGQIAGRVNVLQLGKRLAWWGSDIVAAVRLVPHRDVPYVRSHAHAKWTKNAYAEREAASASLIRYFRYFDSHVISSTACIPASSLFHLLQMPDAVPVPSPRLFQAPPAVYRVTVRESVDNRTTTREPSSTLLRSSAALRLCSLPHIASTAQFNISRSTSATAAYGPSRRRGAAAHACLAFSGVALREMQQDIDAGVAYDPGMRIFGICHELVANGHRNDRISESPPASGLRFRLVLTSPSSSFYSPTSAESEWAKIRLAGIYRSPYLCCDSRTPMEALIARLSI</sequence>
<comment type="caution">
    <text evidence="1">The sequence shown here is derived from an EMBL/GenBank/DDBJ whole genome shotgun (WGS) entry which is preliminary data.</text>
</comment>
<evidence type="ECO:0000313" key="1">
    <source>
        <dbReference type="EMBL" id="KAJ8495220.1"/>
    </source>
</evidence>
<keyword evidence="2" id="KW-1185">Reference proteome</keyword>
<gene>
    <name evidence="1" type="ORF">ONZ51_g1843</name>
</gene>
<dbReference type="AlphaFoldDB" id="A0AAD7U0S8"/>
<protein>
    <submittedName>
        <fullName evidence="1">Uncharacterized protein</fullName>
    </submittedName>
</protein>
<dbReference type="EMBL" id="JAPEVG010000026">
    <property type="protein sequence ID" value="KAJ8495220.1"/>
    <property type="molecule type" value="Genomic_DNA"/>
</dbReference>
<evidence type="ECO:0000313" key="2">
    <source>
        <dbReference type="Proteomes" id="UP001215151"/>
    </source>
</evidence>